<comment type="caution">
    <text evidence="2">The sequence shown here is derived from an EMBL/GenBank/DDBJ whole genome shotgun (WGS) entry which is preliminary data.</text>
</comment>
<sequence length="95" mass="11122">MRNNKRSTKTRRVQTRTISLLVFFRLSTLSHIRMLMEQSLWQSVAAQGFHRIVCIWRAGLLARPHQEEPASTNHSVHPRVLEHNKQPGREKAKTK</sequence>
<dbReference type="Proteomes" id="UP000777438">
    <property type="component" value="Unassembled WGS sequence"/>
</dbReference>
<dbReference type="AlphaFoldDB" id="A0A9P9AIP1"/>
<gene>
    <name evidence="2" type="ORF">B0T10DRAFT_498357</name>
</gene>
<evidence type="ECO:0000256" key="1">
    <source>
        <dbReference type="SAM" id="MobiDB-lite"/>
    </source>
</evidence>
<evidence type="ECO:0000313" key="3">
    <source>
        <dbReference type="Proteomes" id="UP000777438"/>
    </source>
</evidence>
<name>A0A9P9AIP1_9HYPO</name>
<keyword evidence="3" id="KW-1185">Reference proteome</keyword>
<reference evidence="2 3" key="1">
    <citation type="journal article" date="2021" name="Nat. Commun.">
        <title>Genetic determinants of endophytism in the Arabidopsis root mycobiome.</title>
        <authorList>
            <person name="Mesny F."/>
            <person name="Miyauchi S."/>
            <person name="Thiergart T."/>
            <person name="Pickel B."/>
            <person name="Atanasova L."/>
            <person name="Karlsson M."/>
            <person name="Huettel B."/>
            <person name="Barry K.W."/>
            <person name="Haridas S."/>
            <person name="Chen C."/>
            <person name="Bauer D."/>
            <person name="Andreopoulos W."/>
            <person name="Pangilinan J."/>
            <person name="LaButti K."/>
            <person name="Riley R."/>
            <person name="Lipzen A."/>
            <person name="Clum A."/>
            <person name="Drula E."/>
            <person name="Henrissat B."/>
            <person name="Kohler A."/>
            <person name="Grigoriev I.V."/>
            <person name="Martin F.M."/>
            <person name="Hacquard S."/>
        </authorList>
    </citation>
    <scope>NUCLEOTIDE SEQUENCE [LARGE SCALE GENOMIC DNA]</scope>
    <source>
        <strain evidence="2 3">MPI-CAGE-CH-0241</strain>
    </source>
</reference>
<feature type="region of interest" description="Disordered" evidence="1">
    <location>
        <begin position="66"/>
        <end position="95"/>
    </location>
</feature>
<proteinExistence type="predicted"/>
<feature type="compositionally biased region" description="Basic and acidic residues" evidence="1">
    <location>
        <begin position="79"/>
        <end position="95"/>
    </location>
</feature>
<organism evidence="2 3">
    <name type="scientific">Thelonectria olida</name>
    <dbReference type="NCBI Taxonomy" id="1576542"/>
    <lineage>
        <taxon>Eukaryota</taxon>
        <taxon>Fungi</taxon>
        <taxon>Dikarya</taxon>
        <taxon>Ascomycota</taxon>
        <taxon>Pezizomycotina</taxon>
        <taxon>Sordariomycetes</taxon>
        <taxon>Hypocreomycetidae</taxon>
        <taxon>Hypocreales</taxon>
        <taxon>Nectriaceae</taxon>
        <taxon>Thelonectria</taxon>
    </lineage>
</organism>
<evidence type="ECO:0000313" key="2">
    <source>
        <dbReference type="EMBL" id="KAH6874703.1"/>
    </source>
</evidence>
<accession>A0A9P9AIP1</accession>
<dbReference type="EMBL" id="JAGPYM010000037">
    <property type="protein sequence ID" value="KAH6874703.1"/>
    <property type="molecule type" value="Genomic_DNA"/>
</dbReference>
<protein>
    <submittedName>
        <fullName evidence="2">Uncharacterized protein</fullName>
    </submittedName>
</protein>